<dbReference type="Pfam" id="PF02272">
    <property type="entry name" value="DHHA1"/>
    <property type="match status" value="1"/>
</dbReference>
<dbReference type="SUPFAM" id="SSF64182">
    <property type="entry name" value="DHH phosphoesterases"/>
    <property type="match status" value="1"/>
</dbReference>
<dbReference type="Pfam" id="PF17768">
    <property type="entry name" value="RecJ_OB"/>
    <property type="match status" value="1"/>
</dbReference>
<dbReference type="Proteomes" id="UP000065807">
    <property type="component" value="Chromosome"/>
</dbReference>
<name>A0A0K2SNQ5_LIMPI</name>
<dbReference type="KEGG" id="lpil:LIP_2634"/>
<dbReference type="PATRIC" id="fig|1555112.3.peg.2674"/>
<dbReference type="Gene3D" id="3.10.310.30">
    <property type="match status" value="1"/>
</dbReference>
<dbReference type="InterPro" id="IPR003156">
    <property type="entry name" value="DHHA1_dom"/>
</dbReference>
<evidence type="ECO:0000256" key="3">
    <source>
        <dbReference type="ARBA" id="ARBA00022722"/>
    </source>
</evidence>
<gene>
    <name evidence="11" type="ORF">LIP_2634</name>
</gene>
<evidence type="ECO:0000256" key="7">
    <source>
        <dbReference type="SAM" id="MobiDB-lite"/>
    </source>
</evidence>
<evidence type="ECO:0000313" key="11">
    <source>
        <dbReference type="EMBL" id="BAS28464.1"/>
    </source>
</evidence>
<dbReference type="GO" id="GO:0008409">
    <property type="term" value="F:5'-3' exonuclease activity"/>
    <property type="evidence" value="ECO:0007669"/>
    <property type="project" value="InterPro"/>
</dbReference>
<evidence type="ECO:0000259" key="9">
    <source>
        <dbReference type="Pfam" id="PF02272"/>
    </source>
</evidence>
<feature type="coiled-coil region" evidence="6">
    <location>
        <begin position="340"/>
        <end position="367"/>
    </location>
</feature>
<keyword evidence="12" id="KW-1185">Reference proteome</keyword>
<evidence type="ECO:0000259" key="10">
    <source>
        <dbReference type="Pfam" id="PF17768"/>
    </source>
</evidence>
<evidence type="ECO:0000256" key="6">
    <source>
        <dbReference type="SAM" id="Coils"/>
    </source>
</evidence>
<protein>
    <recommendedName>
        <fullName evidence="2">Single-stranded-DNA-specific exonuclease RecJ</fullName>
    </recommendedName>
</protein>
<comment type="similarity">
    <text evidence="1">Belongs to the RecJ family.</text>
</comment>
<dbReference type="GO" id="GO:0006281">
    <property type="term" value="P:DNA repair"/>
    <property type="evidence" value="ECO:0007669"/>
    <property type="project" value="InterPro"/>
</dbReference>
<dbReference type="GO" id="GO:0006310">
    <property type="term" value="P:DNA recombination"/>
    <property type="evidence" value="ECO:0007669"/>
    <property type="project" value="InterPro"/>
</dbReference>
<dbReference type="PANTHER" id="PTHR30255">
    <property type="entry name" value="SINGLE-STRANDED-DNA-SPECIFIC EXONUCLEASE RECJ"/>
    <property type="match status" value="1"/>
</dbReference>
<feature type="domain" description="RecJ OB" evidence="10">
    <location>
        <begin position="554"/>
        <end position="618"/>
    </location>
</feature>
<evidence type="ECO:0000256" key="4">
    <source>
        <dbReference type="ARBA" id="ARBA00022801"/>
    </source>
</evidence>
<feature type="region of interest" description="Disordered" evidence="7">
    <location>
        <begin position="1"/>
        <end position="24"/>
    </location>
</feature>
<keyword evidence="6" id="KW-0175">Coiled coil</keyword>
<dbReference type="InterPro" id="IPR041122">
    <property type="entry name" value="RecJ_OB"/>
</dbReference>
<dbReference type="AlphaFoldDB" id="A0A0K2SNQ5"/>
<evidence type="ECO:0000256" key="5">
    <source>
        <dbReference type="ARBA" id="ARBA00022839"/>
    </source>
</evidence>
<keyword evidence="3" id="KW-0540">Nuclease</keyword>
<sequence>MSLPNPEPEGAGAPRRRRRRAPGAAPEWLWPEPLEAEARERAHTLERHLGLHPLVAEILVRRGLDDPEAAYRFLHPSLDELESPLRLPDMDAAVQRIERALEREEPIWVYGDYDVDGQTGTALLVTALRALGAQVAYHVPNRLSEGYGLHGEALLELRARGAAVVVSVDCGTTASEEVAQAARAGLDVVVTDHHQIPPELPRAVAVVNPRRLFPEGGEPPWAELSGAGVAWKLAQALLERAGRGEEARALLDLAALGTVADVVPLVGENRVLVAHGLSRLTAPSARPGLALLLDGLGLREGPVTPGHVAFQVAPRLNAAGRVEDASLGVRLLLARTPGEAAPLVEVLEQLNRERQALEEQILEEAREQALEAVAGGAVSLVTAGEGWHPGVVGIVASRLVEEFYRPALVIGLEGDEGRGSARSVVGFHLYDALAACRAHLIRFGGHAMAAGFSVAREAVPALREAFEAVTRERLGPRPLRPQLQVECLADPCEVDESLLAQVERLGPFGVGNPAPLLGTPEVPALVEPVPGWGEPREAGGTEAGPRTGEAAAPSWRRVGREGEHVKGAVPLLPSGRSLEAIGFHLAERVPETGGWVDVAYQPTRDRYQGAERLQLRLREVRPSPQDEGDGWAALAAWIAGQAVQGPLLAPEGPGAAAEVERESAALRPGTPVLSGRPGTWETPWELVDGRGAADGLPDPAGPAAFLTPDLWEAVEVAQALRWRLKGAREGVAFLGPLDGELACLAPPPYRPAQEAPLAVALDGSVLGSSAGAGARFGTVILWTPPWTLEGWKRLGEAVQGRRVELRFSRPRVQRLQTRVEMLHPGRQRLAALYRYLSGHPGRLEPRDAARELSRASSLPFSARTVREGLAVLAEVGLLAWEEEAPGGGVAVRLAPHPGRKLDLGRSVRYTRGILRKQQFAAISEIALFGGLARMQDLLRGGAGPWTSSG</sequence>
<accession>A0A0K2SNQ5</accession>
<dbReference type="InterPro" id="IPR001667">
    <property type="entry name" value="DDH_dom"/>
</dbReference>
<dbReference type="STRING" id="1555112.LIP_2634"/>
<feature type="domain" description="DHHA1" evidence="9">
    <location>
        <begin position="381"/>
        <end position="470"/>
    </location>
</feature>
<dbReference type="Gene3D" id="3.90.1640.30">
    <property type="match status" value="1"/>
</dbReference>
<proteinExistence type="inferred from homology"/>
<dbReference type="Pfam" id="PF01368">
    <property type="entry name" value="DHH"/>
    <property type="match status" value="1"/>
</dbReference>
<dbReference type="GO" id="GO:0003676">
    <property type="term" value="F:nucleic acid binding"/>
    <property type="evidence" value="ECO:0007669"/>
    <property type="project" value="InterPro"/>
</dbReference>
<evidence type="ECO:0000259" key="8">
    <source>
        <dbReference type="Pfam" id="PF01368"/>
    </source>
</evidence>
<organism evidence="11 12">
    <name type="scientific">Limnochorda pilosa</name>
    <dbReference type="NCBI Taxonomy" id="1555112"/>
    <lineage>
        <taxon>Bacteria</taxon>
        <taxon>Bacillati</taxon>
        <taxon>Bacillota</taxon>
        <taxon>Limnochordia</taxon>
        <taxon>Limnochordales</taxon>
        <taxon>Limnochordaceae</taxon>
        <taxon>Limnochorda</taxon>
    </lineage>
</organism>
<evidence type="ECO:0000256" key="1">
    <source>
        <dbReference type="ARBA" id="ARBA00005915"/>
    </source>
</evidence>
<feature type="domain" description="DDH" evidence="8">
    <location>
        <begin position="107"/>
        <end position="258"/>
    </location>
</feature>
<evidence type="ECO:0000256" key="2">
    <source>
        <dbReference type="ARBA" id="ARBA00019841"/>
    </source>
</evidence>
<reference evidence="12" key="2">
    <citation type="journal article" date="2016" name="Int. J. Syst. Evol. Microbiol.">
        <title>Complete genome sequence and cell structure of Limnochorda pilosa, a Gram-negative spore-former within the phylum Firmicutes.</title>
        <authorList>
            <person name="Watanabe M."/>
            <person name="Kojima H."/>
            <person name="Fukui M."/>
        </authorList>
    </citation>
    <scope>NUCLEOTIDE SEQUENCE [LARGE SCALE GENOMIC DNA]</scope>
    <source>
        <strain evidence="12">HC45</strain>
    </source>
</reference>
<evidence type="ECO:0000313" key="12">
    <source>
        <dbReference type="Proteomes" id="UP000065807"/>
    </source>
</evidence>
<dbReference type="InterPro" id="IPR051673">
    <property type="entry name" value="SSDNA_exonuclease_RecJ"/>
</dbReference>
<dbReference type="EMBL" id="AP014924">
    <property type="protein sequence ID" value="BAS28464.1"/>
    <property type="molecule type" value="Genomic_DNA"/>
</dbReference>
<dbReference type="InterPro" id="IPR038763">
    <property type="entry name" value="DHH_sf"/>
</dbReference>
<dbReference type="PANTHER" id="PTHR30255:SF2">
    <property type="entry name" value="SINGLE-STRANDED-DNA-SPECIFIC EXONUCLEASE RECJ"/>
    <property type="match status" value="1"/>
</dbReference>
<dbReference type="RefSeq" id="WP_068138852.1">
    <property type="nucleotide sequence ID" value="NZ_AP014924.1"/>
</dbReference>
<keyword evidence="4" id="KW-0378">Hydrolase</keyword>
<dbReference type="InterPro" id="IPR004610">
    <property type="entry name" value="RecJ"/>
</dbReference>
<dbReference type="NCBIfam" id="TIGR00644">
    <property type="entry name" value="recJ"/>
    <property type="match status" value="1"/>
</dbReference>
<keyword evidence="5 11" id="KW-0269">Exonuclease</keyword>
<reference evidence="12" key="1">
    <citation type="submission" date="2015-07" db="EMBL/GenBank/DDBJ databases">
        <title>Complete genome sequence and phylogenetic analysis of Limnochorda pilosa.</title>
        <authorList>
            <person name="Watanabe M."/>
            <person name="Kojima H."/>
            <person name="Fukui M."/>
        </authorList>
    </citation>
    <scope>NUCLEOTIDE SEQUENCE [LARGE SCALE GENOMIC DNA]</scope>
    <source>
        <strain evidence="12">HC45</strain>
    </source>
</reference>
<feature type="region of interest" description="Disordered" evidence="7">
    <location>
        <begin position="533"/>
        <end position="553"/>
    </location>
</feature>